<gene>
    <name evidence="3" type="ORF">ERS007661_02814</name>
    <name evidence="2" type="ORF">ERS007688_03933</name>
    <name evidence="4" type="ORF">ERS007720_04016</name>
</gene>
<dbReference type="EMBL" id="CSAJ01000753">
    <property type="protein sequence ID" value="COX16358.1"/>
    <property type="molecule type" value="Genomic_DNA"/>
</dbReference>
<evidence type="ECO:0000313" key="3">
    <source>
        <dbReference type="EMBL" id="CNV61644.1"/>
    </source>
</evidence>
<evidence type="ECO:0000313" key="2">
    <source>
        <dbReference type="EMBL" id="CFE75918.1"/>
    </source>
</evidence>
<evidence type="ECO:0000313" key="6">
    <source>
        <dbReference type="Proteomes" id="UP000044938"/>
    </source>
</evidence>
<dbReference type="EMBL" id="CQQC01001074">
    <property type="protein sequence ID" value="CNV61644.1"/>
    <property type="molecule type" value="Genomic_DNA"/>
</dbReference>
<sequence>MKTTAHSNDIQMPSRKYPLDCPTRYAISAHTATPQNPATTGRADSRRKSRHSRINPAMLRANPIAGSKPAALEATTKVTTGNDE</sequence>
<evidence type="ECO:0000313" key="4">
    <source>
        <dbReference type="EMBL" id="COX16358.1"/>
    </source>
</evidence>
<dbReference type="Proteomes" id="UP000046947">
    <property type="component" value="Unassembled WGS sequence"/>
</dbReference>
<dbReference type="Proteomes" id="UP000044938">
    <property type="component" value="Unassembled WGS sequence"/>
</dbReference>
<dbReference type="EMBL" id="CFOH01000982">
    <property type="protein sequence ID" value="CFE75918.1"/>
    <property type="molecule type" value="Genomic_DNA"/>
</dbReference>
<evidence type="ECO:0000313" key="5">
    <source>
        <dbReference type="Proteomes" id="UP000039217"/>
    </source>
</evidence>
<name>A0A654ZP25_MYCTX</name>
<dbReference type="AlphaFoldDB" id="A0A654ZP25"/>
<evidence type="ECO:0000313" key="7">
    <source>
        <dbReference type="Proteomes" id="UP000046947"/>
    </source>
</evidence>
<evidence type="ECO:0000256" key="1">
    <source>
        <dbReference type="SAM" id="MobiDB-lite"/>
    </source>
</evidence>
<reference evidence="5 6" key="1">
    <citation type="submission" date="2015-03" db="EMBL/GenBank/DDBJ databases">
        <authorList>
            <consortium name="Pathogen Informatics"/>
        </authorList>
    </citation>
    <scope>NUCLEOTIDE SEQUENCE [LARGE SCALE GENOMIC DNA]</scope>
    <source>
        <strain evidence="3 5">D00501624</strain>
        <strain evidence="2 7">H09601792</strain>
        <strain evidence="4 6">M09401471</strain>
    </source>
</reference>
<accession>A0A654ZP25</accession>
<dbReference type="Proteomes" id="UP000039217">
    <property type="component" value="Unassembled WGS sequence"/>
</dbReference>
<proteinExistence type="predicted"/>
<feature type="region of interest" description="Disordered" evidence="1">
    <location>
        <begin position="28"/>
        <end position="84"/>
    </location>
</feature>
<organism evidence="3 5">
    <name type="scientific">Mycobacterium tuberculosis</name>
    <dbReference type="NCBI Taxonomy" id="1773"/>
    <lineage>
        <taxon>Bacteria</taxon>
        <taxon>Bacillati</taxon>
        <taxon>Actinomycetota</taxon>
        <taxon>Actinomycetes</taxon>
        <taxon>Mycobacteriales</taxon>
        <taxon>Mycobacteriaceae</taxon>
        <taxon>Mycobacterium</taxon>
        <taxon>Mycobacterium tuberculosis complex</taxon>
    </lineage>
</organism>
<protein>
    <submittedName>
        <fullName evidence="3">Uncharacterized protein</fullName>
    </submittedName>
</protein>
<feature type="compositionally biased region" description="Polar residues" evidence="1">
    <location>
        <begin position="30"/>
        <end position="39"/>
    </location>
</feature>